<sequence length="136" mass="14870">SATACTPAPVTGSSSLLTFRSRLPPCSVLVLVDARRLTSRLTLWRPAQPGTPCVTLVPQPSPPDAIPGWSRAAARPPQPRPQPSLLVTAEPPEWNQWRRISEYQRFASASLSFTHTLPFLPLLLFLLPPEDTSTPP</sequence>
<name>A0ABS8RQT9_DATST</name>
<comment type="caution">
    <text evidence="3">The sequence shown here is derived from an EMBL/GenBank/DDBJ whole genome shotgun (WGS) entry which is preliminary data.</text>
</comment>
<evidence type="ECO:0000313" key="4">
    <source>
        <dbReference type="Proteomes" id="UP000823775"/>
    </source>
</evidence>
<keyword evidence="2" id="KW-0812">Transmembrane</keyword>
<gene>
    <name evidence="3" type="ORF">HAX54_047257</name>
</gene>
<reference evidence="3 4" key="1">
    <citation type="journal article" date="2021" name="BMC Genomics">
        <title>Datura genome reveals duplications of psychoactive alkaloid biosynthetic genes and high mutation rate following tissue culture.</title>
        <authorList>
            <person name="Rajewski A."/>
            <person name="Carter-House D."/>
            <person name="Stajich J."/>
            <person name="Litt A."/>
        </authorList>
    </citation>
    <scope>NUCLEOTIDE SEQUENCE [LARGE SCALE GENOMIC DNA]</scope>
    <source>
        <strain evidence="3">AR-01</strain>
    </source>
</reference>
<feature type="region of interest" description="Disordered" evidence="1">
    <location>
        <begin position="54"/>
        <end position="87"/>
    </location>
</feature>
<dbReference type="EMBL" id="JACEIK010000076">
    <property type="protein sequence ID" value="MCD7448918.1"/>
    <property type="molecule type" value="Genomic_DNA"/>
</dbReference>
<feature type="transmembrane region" description="Helical" evidence="2">
    <location>
        <begin position="106"/>
        <end position="127"/>
    </location>
</feature>
<protein>
    <submittedName>
        <fullName evidence="3">Uncharacterized protein</fullName>
    </submittedName>
</protein>
<organism evidence="3 4">
    <name type="scientific">Datura stramonium</name>
    <name type="common">Jimsonweed</name>
    <name type="synonym">Common thornapple</name>
    <dbReference type="NCBI Taxonomy" id="4076"/>
    <lineage>
        <taxon>Eukaryota</taxon>
        <taxon>Viridiplantae</taxon>
        <taxon>Streptophyta</taxon>
        <taxon>Embryophyta</taxon>
        <taxon>Tracheophyta</taxon>
        <taxon>Spermatophyta</taxon>
        <taxon>Magnoliopsida</taxon>
        <taxon>eudicotyledons</taxon>
        <taxon>Gunneridae</taxon>
        <taxon>Pentapetalae</taxon>
        <taxon>asterids</taxon>
        <taxon>lamiids</taxon>
        <taxon>Solanales</taxon>
        <taxon>Solanaceae</taxon>
        <taxon>Solanoideae</taxon>
        <taxon>Datureae</taxon>
        <taxon>Datura</taxon>
    </lineage>
</organism>
<evidence type="ECO:0000256" key="2">
    <source>
        <dbReference type="SAM" id="Phobius"/>
    </source>
</evidence>
<dbReference type="Proteomes" id="UP000823775">
    <property type="component" value="Unassembled WGS sequence"/>
</dbReference>
<keyword evidence="2" id="KW-1133">Transmembrane helix</keyword>
<keyword evidence="2" id="KW-0472">Membrane</keyword>
<evidence type="ECO:0000313" key="3">
    <source>
        <dbReference type="EMBL" id="MCD7448918.1"/>
    </source>
</evidence>
<evidence type="ECO:0000256" key="1">
    <source>
        <dbReference type="SAM" id="MobiDB-lite"/>
    </source>
</evidence>
<feature type="non-terminal residue" evidence="3">
    <location>
        <position position="1"/>
    </location>
</feature>
<keyword evidence="4" id="KW-1185">Reference proteome</keyword>
<accession>A0ABS8RQT9</accession>
<proteinExistence type="predicted"/>